<reference evidence="1" key="1">
    <citation type="submission" date="2024-07" db="EMBL/GenBank/DDBJ databases">
        <authorList>
            <person name="Bringhurst R.M."/>
            <person name="Homer T.E."/>
        </authorList>
    </citation>
    <scope>NUCLEOTIDE SEQUENCE</scope>
</reference>
<organism evidence="1">
    <name type="scientific">Pseudomonas phage HRDY3</name>
    <dbReference type="NCBI Taxonomy" id="3236930"/>
    <lineage>
        <taxon>Viruses</taxon>
    </lineage>
</organism>
<accession>A0AB39CEN6</accession>
<sequence>MAKKAQDKKALNDKIKFVNWTIEPLGVQITAMGRGWGFTHAGLYRGLSRFLNKPLIETPDLDLVEFAKLAKESILQQIADDAGPQYTVATTTVGQNWNDSGMRHRVECSDGRVSGWARYEQVAYLDNVASLTPYFVGGENVVTRSISEALTFIAVGPNDDQNAEPEIEEAGE</sequence>
<proteinExistence type="predicted"/>
<evidence type="ECO:0000313" key="1">
    <source>
        <dbReference type="EMBL" id="XDJ15303.1"/>
    </source>
</evidence>
<dbReference type="EMBL" id="PQ015379">
    <property type="protein sequence ID" value="XDJ15303.1"/>
    <property type="molecule type" value="Genomic_DNA"/>
</dbReference>
<protein>
    <submittedName>
        <fullName evidence="1">Uncharacterized protein</fullName>
    </submittedName>
</protein>
<name>A0AB39CEN6_9VIRU</name>